<reference evidence="2" key="2">
    <citation type="submission" date="2025-08" db="UniProtKB">
        <authorList>
            <consortium name="RefSeq"/>
        </authorList>
    </citation>
    <scope>IDENTIFICATION</scope>
    <source>
        <tissue evidence="2">Leaf</tissue>
    </source>
</reference>
<reference evidence="1" key="1">
    <citation type="journal article" date="2014" name="Nat. Commun.">
        <title>The tobacco genome sequence and its comparison with those of tomato and potato.</title>
        <authorList>
            <person name="Sierro N."/>
            <person name="Battey J.N."/>
            <person name="Ouadi S."/>
            <person name="Bakaher N."/>
            <person name="Bovet L."/>
            <person name="Willig A."/>
            <person name="Goepfert S."/>
            <person name="Peitsch M.C."/>
            <person name="Ivanov N.V."/>
        </authorList>
    </citation>
    <scope>NUCLEOTIDE SEQUENCE [LARGE SCALE GENOMIC DNA]</scope>
</reference>
<gene>
    <name evidence="2" type="primary">LOC107829759</name>
</gene>
<protein>
    <submittedName>
        <fullName evidence="2">Uncharacterized protein LOC107829759</fullName>
    </submittedName>
</protein>
<accession>A0AC58SJ33</accession>
<evidence type="ECO:0000313" key="1">
    <source>
        <dbReference type="Proteomes" id="UP000790787"/>
    </source>
</evidence>
<evidence type="ECO:0000313" key="2">
    <source>
        <dbReference type="RefSeq" id="XP_075084986.1"/>
    </source>
</evidence>
<proteinExistence type="predicted"/>
<dbReference type="Proteomes" id="UP000790787">
    <property type="component" value="Chromosome 13"/>
</dbReference>
<keyword evidence="1" id="KW-1185">Reference proteome</keyword>
<sequence>MKSVFCLVLCAKYISPFFLIFGFLDVVIAANHDTETDRLSLLAFKETITHDPFEVLRSWNETVPFCKWQGVICRSSGYVTSLNLQHQKLKGPILPHIGNLSFLNELLLDNNSFTGRIPPELSHLQDLKLLWLRNNSLDGEIPSNLSACSNLVEIRLSWNNLIGRIPAEFGSFSKLQLIQAPRNGLTGSIPHSFGNLSSLLFLGFSSNYLSRHLPNEIGNLMKLEYIVFNDNSLSGEFPPGIFNLSSLTTIFVSLNKFKGTLPPYLGTTLPNLYYIAISENSFSGPLPISLSNSSNLEYLFVDSNSLTGQVPNLEKLYKLSHLSISSNLLGSGGYGDLSFISSLTNASNLEELGLDDNNFGGVIPESMKNLSTKLTGLLLSNNHLSGPIPSWLERFTNLTTIRMSNNQFIGTIPSDIGRFQKLQVLDLSHNRFRGTIPSALGNLSLLIKLDLNHNKLYAGIPISLGQCQNLQALNLSENNLNSSIPQEIFGLSSLTMYLDLSHNQFIGSLPVAIGNLKNLGVLTLKGNKLPGEIPGTLGSCVRLEELSLEGNYFSGSIPSLSYLRGLRILDLSGNNLSGQVPQYLGDFDLQFLNLSFNSFEGSLPTEGVFKNASAISVLGNSKLCGGAPELQLPKCIQKESNKSFSTSTFKLTISIVSGVLGLALLFGFIIFYCCKRKKMRLASSTNHSLVQVSYRSLYQATDGFCSANLLGKGGFASVYKGFMENNGAIFAVKVFNLLQRGASRSFLVECEVLKNFRHRNLVKVLTACSGFDDEGNDFKALVYEYMENGSLDDWLHPCPNEDMSYGETKKLNFSKG</sequence>
<dbReference type="RefSeq" id="XP_075084986.1">
    <property type="nucleotide sequence ID" value="XM_075228885.1"/>
</dbReference>
<organism evidence="1 2">
    <name type="scientific">Nicotiana tabacum</name>
    <name type="common">Common tobacco</name>
    <dbReference type="NCBI Taxonomy" id="4097"/>
    <lineage>
        <taxon>Eukaryota</taxon>
        <taxon>Viridiplantae</taxon>
        <taxon>Streptophyta</taxon>
        <taxon>Embryophyta</taxon>
        <taxon>Tracheophyta</taxon>
        <taxon>Spermatophyta</taxon>
        <taxon>Magnoliopsida</taxon>
        <taxon>eudicotyledons</taxon>
        <taxon>Gunneridae</taxon>
        <taxon>Pentapetalae</taxon>
        <taxon>asterids</taxon>
        <taxon>lamiids</taxon>
        <taxon>Solanales</taxon>
        <taxon>Solanaceae</taxon>
        <taxon>Nicotianoideae</taxon>
        <taxon>Nicotianeae</taxon>
        <taxon>Nicotiana</taxon>
    </lineage>
</organism>
<name>A0AC58SJ33_TOBAC</name>